<reference evidence="2 3" key="1">
    <citation type="submission" date="2023-05" db="EMBL/GenBank/DDBJ databases">
        <title>B98-5 Cell Line De Novo Hybrid Assembly: An Optical Mapping Approach.</title>
        <authorList>
            <person name="Kananen K."/>
            <person name="Auerbach J.A."/>
            <person name="Kautto E."/>
            <person name="Blachly J.S."/>
        </authorList>
    </citation>
    <scope>NUCLEOTIDE SEQUENCE [LARGE SCALE GENOMIC DNA]</scope>
    <source>
        <strain evidence="2">B95-8</strain>
        <tissue evidence="2">Cell line</tissue>
    </source>
</reference>
<gene>
    <name evidence="2" type="ORF">P7K49_012989</name>
</gene>
<evidence type="ECO:0000313" key="3">
    <source>
        <dbReference type="Proteomes" id="UP001266305"/>
    </source>
</evidence>
<protein>
    <recommendedName>
        <fullName evidence="4">PPPDE domain-containing protein</fullName>
    </recommendedName>
</protein>
<name>A0ABQ9VEN1_SAGOE</name>
<accession>A0ABQ9VEN1</accession>
<evidence type="ECO:0008006" key="4">
    <source>
        <dbReference type="Google" id="ProtNLM"/>
    </source>
</evidence>
<comment type="caution">
    <text evidence="2">The sequence shown here is derived from an EMBL/GenBank/DDBJ whole genome shotgun (WGS) entry which is preliminary data.</text>
</comment>
<dbReference type="Proteomes" id="UP001266305">
    <property type="component" value="Unassembled WGS sequence"/>
</dbReference>
<feature type="region of interest" description="Disordered" evidence="1">
    <location>
        <begin position="120"/>
        <end position="153"/>
    </location>
</feature>
<keyword evidence="3" id="KW-1185">Reference proteome</keyword>
<dbReference type="EMBL" id="JASSZA010000006">
    <property type="protein sequence ID" value="KAK2107824.1"/>
    <property type="molecule type" value="Genomic_DNA"/>
</dbReference>
<evidence type="ECO:0000256" key="1">
    <source>
        <dbReference type="SAM" id="MobiDB-lite"/>
    </source>
</evidence>
<evidence type="ECO:0000313" key="2">
    <source>
        <dbReference type="EMBL" id="KAK2107824.1"/>
    </source>
</evidence>
<proteinExistence type="predicted"/>
<sequence length="153" mass="16743">MQALTGAVSTIKFFLSEAFLGQHFEAVELEGGEPELGDLFLFRLMSPQMLRGPFGLGAVPAVLPLPLVRAVLRRRSSVDPVLLERKVRQAMEVDPPPYHPMSSNCVHFALRLLAPDPSLDPLQIDQSSSSSVSTARLSTQDPIPPPEQTSQWA</sequence>
<organism evidence="2 3">
    <name type="scientific">Saguinus oedipus</name>
    <name type="common">Cotton-top tamarin</name>
    <name type="synonym">Oedipomidas oedipus</name>
    <dbReference type="NCBI Taxonomy" id="9490"/>
    <lineage>
        <taxon>Eukaryota</taxon>
        <taxon>Metazoa</taxon>
        <taxon>Chordata</taxon>
        <taxon>Craniata</taxon>
        <taxon>Vertebrata</taxon>
        <taxon>Euteleostomi</taxon>
        <taxon>Mammalia</taxon>
        <taxon>Eutheria</taxon>
        <taxon>Euarchontoglires</taxon>
        <taxon>Primates</taxon>
        <taxon>Haplorrhini</taxon>
        <taxon>Platyrrhini</taxon>
        <taxon>Cebidae</taxon>
        <taxon>Callitrichinae</taxon>
        <taxon>Saguinus</taxon>
    </lineage>
</organism>